<reference evidence="3 4" key="1">
    <citation type="journal article" date="2018" name="J. Microbiol.">
        <title>Leifsonia flava sp. nov., a novel actinobacterium isolated from the rhizosphere of Aquilegia viridiflora.</title>
        <authorList>
            <person name="Cai Y."/>
            <person name="Tao W.Z."/>
            <person name="Ma Y.J."/>
            <person name="Cheng J."/>
            <person name="Zhang M.Y."/>
            <person name="Zhang Y.X."/>
        </authorList>
    </citation>
    <scope>NUCLEOTIDE SEQUENCE [LARGE SCALE GENOMIC DNA]</scope>
    <source>
        <strain evidence="3 4">SYP-B2174</strain>
    </source>
</reference>
<dbReference type="AlphaFoldDB" id="A0A4Y9QVQ4"/>
<dbReference type="SUPFAM" id="SSF53474">
    <property type="entry name" value="alpha/beta-Hydrolases"/>
    <property type="match status" value="1"/>
</dbReference>
<organism evidence="3 4">
    <name type="scientific">Orlajensenia leifsoniae</name>
    <dbReference type="NCBI Taxonomy" id="2561933"/>
    <lineage>
        <taxon>Bacteria</taxon>
        <taxon>Bacillati</taxon>
        <taxon>Actinomycetota</taxon>
        <taxon>Actinomycetes</taxon>
        <taxon>Micrococcales</taxon>
        <taxon>Microbacteriaceae</taxon>
        <taxon>Orlajensenia</taxon>
    </lineage>
</organism>
<evidence type="ECO:0000256" key="1">
    <source>
        <dbReference type="ARBA" id="ARBA00008645"/>
    </source>
</evidence>
<keyword evidence="4" id="KW-1185">Reference proteome</keyword>
<name>A0A4Y9QVQ4_9MICO</name>
<evidence type="ECO:0000313" key="3">
    <source>
        <dbReference type="EMBL" id="TFV95176.1"/>
    </source>
</evidence>
<protein>
    <submittedName>
        <fullName evidence="3">Dienelactone hydrolase family protein</fullName>
    </submittedName>
</protein>
<dbReference type="InterPro" id="IPR050261">
    <property type="entry name" value="FrsA_esterase"/>
</dbReference>
<accession>A0A4Y9QVQ4</accession>
<dbReference type="PANTHER" id="PTHR22946">
    <property type="entry name" value="DIENELACTONE HYDROLASE DOMAIN-CONTAINING PROTEIN-RELATED"/>
    <property type="match status" value="1"/>
</dbReference>
<dbReference type="EMBL" id="SPQZ01000007">
    <property type="protein sequence ID" value="TFV95176.1"/>
    <property type="molecule type" value="Genomic_DNA"/>
</dbReference>
<keyword evidence="3" id="KW-0378">Hydrolase</keyword>
<dbReference type="Proteomes" id="UP000298127">
    <property type="component" value="Unassembled WGS sequence"/>
</dbReference>
<dbReference type="PANTHER" id="PTHR22946:SF0">
    <property type="entry name" value="DIENELACTONE HYDROLASE DOMAIN-CONTAINING PROTEIN"/>
    <property type="match status" value="1"/>
</dbReference>
<evidence type="ECO:0000313" key="4">
    <source>
        <dbReference type="Proteomes" id="UP000298127"/>
    </source>
</evidence>
<sequence>MNFGCDVVLATRKVGWNTLWLKSCAIFHTINARLTAERGSAGPRTRCGMSMQREGRQMGDLISRDVGYSHDGCSMLGYLALPDTSDDAEPLPAILLVHDAFGLTGDMIATAERYAALGFAVLAADVWGDRTTPATEPEIGPLIGGMARDRERWMGRIAAAHEALIVLPEVDAASVVAIGYCFGGSSALEYLRIGGDIRGAVSIHGGLDLLAPDWSAWPATDVVTDETTSVHVLLCTGADDPMATAPMRTQLESSLSAAGVDWETDLYSDTKHAFTNPKSAFSPMPDVVAYNPRSSARAWASTTRFLAELFPEAQLA</sequence>
<feature type="domain" description="Dienelactone hydrolase" evidence="2">
    <location>
        <begin position="77"/>
        <end position="308"/>
    </location>
</feature>
<proteinExistence type="inferred from homology"/>
<comment type="caution">
    <text evidence="3">The sequence shown here is derived from an EMBL/GenBank/DDBJ whole genome shotgun (WGS) entry which is preliminary data.</text>
</comment>
<dbReference type="Gene3D" id="3.40.50.1820">
    <property type="entry name" value="alpha/beta hydrolase"/>
    <property type="match status" value="1"/>
</dbReference>
<dbReference type="GO" id="GO:0016787">
    <property type="term" value="F:hydrolase activity"/>
    <property type="evidence" value="ECO:0007669"/>
    <property type="project" value="UniProtKB-KW"/>
</dbReference>
<dbReference type="InterPro" id="IPR002925">
    <property type="entry name" value="Dienelactn_hydro"/>
</dbReference>
<dbReference type="InterPro" id="IPR029058">
    <property type="entry name" value="AB_hydrolase_fold"/>
</dbReference>
<dbReference type="Pfam" id="PF01738">
    <property type="entry name" value="DLH"/>
    <property type="match status" value="1"/>
</dbReference>
<evidence type="ECO:0000259" key="2">
    <source>
        <dbReference type="Pfam" id="PF01738"/>
    </source>
</evidence>
<comment type="similarity">
    <text evidence="1">Belongs to the AB hydrolase superfamily.</text>
</comment>
<gene>
    <name evidence="3" type="ORF">E4M00_16090</name>
</gene>